<evidence type="ECO:0000313" key="10">
    <source>
        <dbReference type="EMBL" id="CAD9585441.1"/>
    </source>
</evidence>
<dbReference type="PROSITE" id="PS50127">
    <property type="entry name" value="UBC_2"/>
    <property type="match status" value="1"/>
</dbReference>
<dbReference type="GO" id="GO:0016740">
    <property type="term" value="F:transferase activity"/>
    <property type="evidence" value="ECO:0007669"/>
    <property type="project" value="UniProtKB-KW"/>
</dbReference>
<evidence type="ECO:0000259" key="8">
    <source>
        <dbReference type="PROSITE" id="PS50127"/>
    </source>
</evidence>
<keyword evidence="3 6" id="KW-0833">Ubl conjugation pathway</keyword>
<evidence type="ECO:0000256" key="6">
    <source>
        <dbReference type="RuleBase" id="RU362109"/>
    </source>
</evidence>
<dbReference type="PROSITE" id="PS50030">
    <property type="entry name" value="UBA"/>
    <property type="match status" value="1"/>
</dbReference>
<feature type="active site" description="Glycyl thioester intermediate" evidence="5">
    <location>
        <position position="96"/>
    </location>
</feature>
<dbReference type="GO" id="GO:0005524">
    <property type="term" value="F:ATP binding"/>
    <property type="evidence" value="ECO:0007669"/>
    <property type="project" value="UniProtKB-UniRule"/>
</dbReference>
<dbReference type="InterPro" id="IPR023313">
    <property type="entry name" value="UBQ-conjugating_AS"/>
</dbReference>
<dbReference type="AlphaFoldDB" id="A0A6U3U0C1"/>
<evidence type="ECO:0000256" key="3">
    <source>
        <dbReference type="ARBA" id="ARBA00022786"/>
    </source>
</evidence>
<dbReference type="InterPro" id="IPR009060">
    <property type="entry name" value="UBA-like_sf"/>
</dbReference>
<sequence length="203" mass="22328">MAANGRVKKEISIICKTDPTSGVIATTAGDDLSIPGKPGWRHLIGTIQGPSGTPYENGVFDVDILIDGEYPFVPPKMKFITKIWHPNVSSATGAICLDILKDQWTPALTIKTAMMSLQALLCSPEPNDPQDAQVAKMYLENKPEFDRTAKFWVEQYASPKSDTSKEDAVGRVCEMGFDKESARKALEKHKWDEQAAVNDLLGM</sequence>
<evidence type="ECO:0000256" key="2">
    <source>
        <dbReference type="ARBA" id="ARBA00022741"/>
    </source>
</evidence>
<dbReference type="InterPro" id="IPR015940">
    <property type="entry name" value="UBA"/>
</dbReference>
<dbReference type="InterPro" id="IPR000608">
    <property type="entry name" value="UBC"/>
</dbReference>
<dbReference type="PROSITE" id="PS00183">
    <property type="entry name" value="UBC_1"/>
    <property type="match status" value="1"/>
</dbReference>
<dbReference type="SMART" id="SM00165">
    <property type="entry name" value="UBA"/>
    <property type="match status" value="1"/>
</dbReference>
<organism evidence="10">
    <name type="scientific">Skeletonema marinoi</name>
    <dbReference type="NCBI Taxonomy" id="267567"/>
    <lineage>
        <taxon>Eukaryota</taxon>
        <taxon>Sar</taxon>
        <taxon>Stramenopiles</taxon>
        <taxon>Ochrophyta</taxon>
        <taxon>Bacillariophyta</taxon>
        <taxon>Coscinodiscophyceae</taxon>
        <taxon>Thalassiosirophycidae</taxon>
        <taxon>Thalassiosirales</taxon>
        <taxon>Skeletonemataceae</taxon>
        <taxon>Skeletonema</taxon>
        <taxon>Skeletonema marinoi-dohrnii complex</taxon>
    </lineage>
</organism>
<proteinExistence type="inferred from homology"/>
<comment type="similarity">
    <text evidence="6">Belongs to the ubiquitin-conjugating enzyme family.</text>
</comment>
<evidence type="ECO:0000256" key="4">
    <source>
        <dbReference type="ARBA" id="ARBA00022840"/>
    </source>
</evidence>
<dbReference type="EMBL" id="HBGZ01007020">
    <property type="protein sequence ID" value="CAD9585441.1"/>
    <property type="molecule type" value="Transcribed_RNA"/>
</dbReference>
<dbReference type="SUPFAM" id="SSF46934">
    <property type="entry name" value="UBA-like"/>
    <property type="match status" value="1"/>
</dbReference>
<evidence type="ECO:0000313" key="9">
    <source>
        <dbReference type="EMBL" id="CAD9585440.1"/>
    </source>
</evidence>
<keyword evidence="1" id="KW-0808">Transferase</keyword>
<evidence type="ECO:0000259" key="7">
    <source>
        <dbReference type="PROSITE" id="PS50030"/>
    </source>
</evidence>
<feature type="domain" description="UBA" evidence="7">
    <location>
        <begin position="163"/>
        <end position="203"/>
    </location>
</feature>
<dbReference type="PANTHER" id="PTHR24068">
    <property type="entry name" value="UBIQUITIN-CONJUGATING ENZYME E2"/>
    <property type="match status" value="1"/>
</dbReference>
<keyword evidence="4 6" id="KW-0067">ATP-binding</keyword>
<gene>
    <name evidence="9" type="ORF">SMAR0320_LOCUS4959</name>
    <name evidence="10" type="ORF">SMAR0320_LOCUS4960</name>
</gene>
<evidence type="ECO:0000256" key="5">
    <source>
        <dbReference type="PROSITE-ProRule" id="PRU10133"/>
    </source>
</evidence>
<dbReference type="SMART" id="SM00212">
    <property type="entry name" value="UBCc"/>
    <property type="match status" value="1"/>
</dbReference>
<reference evidence="10" key="1">
    <citation type="submission" date="2021-01" db="EMBL/GenBank/DDBJ databases">
        <authorList>
            <person name="Corre E."/>
            <person name="Pelletier E."/>
            <person name="Niang G."/>
            <person name="Scheremetjew M."/>
            <person name="Finn R."/>
            <person name="Kale V."/>
            <person name="Holt S."/>
            <person name="Cochrane G."/>
            <person name="Meng A."/>
            <person name="Brown T."/>
            <person name="Cohen L."/>
        </authorList>
    </citation>
    <scope>NUCLEOTIDE SEQUENCE</scope>
    <source>
        <strain evidence="10">SM1012Den-03</strain>
    </source>
</reference>
<dbReference type="InterPro" id="IPR016135">
    <property type="entry name" value="UBQ-conjugating_enzyme/RWD"/>
</dbReference>
<protein>
    <submittedName>
        <fullName evidence="10">Uncharacterized protein</fullName>
    </submittedName>
</protein>
<dbReference type="Pfam" id="PF00179">
    <property type="entry name" value="UQ_con"/>
    <property type="match status" value="1"/>
</dbReference>
<keyword evidence="2 6" id="KW-0547">Nucleotide-binding</keyword>
<dbReference type="CDD" id="cd14314">
    <property type="entry name" value="UBA_II_E2_pyUCE_like"/>
    <property type="match status" value="1"/>
</dbReference>
<dbReference type="Gene3D" id="1.10.8.10">
    <property type="entry name" value="DNA helicase RuvA subunit, C-terminal domain"/>
    <property type="match status" value="1"/>
</dbReference>
<dbReference type="Pfam" id="PF00627">
    <property type="entry name" value="UBA"/>
    <property type="match status" value="1"/>
</dbReference>
<dbReference type="CDD" id="cd23800">
    <property type="entry name" value="UBCc_UBE2K"/>
    <property type="match status" value="1"/>
</dbReference>
<evidence type="ECO:0000256" key="1">
    <source>
        <dbReference type="ARBA" id="ARBA00022679"/>
    </source>
</evidence>
<feature type="domain" description="UBC core" evidence="8">
    <location>
        <begin position="2"/>
        <end position="158"/>
    </location>
</feature>
<accession>A0A6U3U0C1</accession>
<dbReference type="Gene3D" id="3.10.110.10">
    <property type="entry name" value="Ubiquitin Conjugating Enzyme"/>
    <property type="match status" value="1"/>
</dbReference>
<name>A0A6U3U0C1_9STRA</name>
<dbReference type="EMBL" id="HBGZ01007019">
    <property type="protein sequence ID" value="CAD9585440.1"/>
    <property type="molecule type" value="Transcribed_RNA"/>
</dbReference>
<dbReference type="SUPFAM" id="SSF54495">
    <property type="entry name" value="UBC-like"/>
    <property type="match status" value="1"/>
</dbReference>